<evidence type="ECO:0000313" key="4">
    <source>
        <dbReference type="Proteomes" id="UP000758168"/>
    </source>
</evidence>
<dbReference type="InterPro" id="IPR036059">
    <property type="entry name" value="TldD/PmbA_sf"/>
</dbReference>
<dbReference type="Pfam" id="PF19289">
    <property type="entry name" value="PmbA_TldD_3rd"/>
    <property type="match status" value="1"/>
</dbReference>
<dbReference type="InterPro" id="IPR045569">
    <property type="entry name" value="Metalloprtase-TldD/E_C"/>
</dbReference>
<name>A0ABS4Z2H9_9ACTN</name>
<feature type="domain" description="Metalloprotease TldD/E C-terminal" evidence="2">
    <location>
        <begin position="234"/>
        <end position="458"/>
    </location>
</feature>
<organism evidence="3 4">
    <name type="scientific">Microlunatus capsulatus</name>
    <dbReference type="NCBI Taxonomy" id="99117"/>
    <lineage>
        <taxon>Bacteria</taxon>
        <taxon>Bacillati</taxon>
        <taxon>Actinomycetota</taxon>
        <taxon>Actinomycetes</taxon>
        <taxon>Propionibacteriales</taxon>
        <taxon>Propionibacteriaceae</taxon>
        <taxon>Microlunatus</taxon>
    </lineage>
</organism>
<evidence type="ECO:0000259" key="2">
    <source>
        <dbReference type="Pfam" id="PF19289"/>
    </source>
</evidence>
<dbReference type="PANTHER" id="PTHR43666:SF1">
    <property type="entry name" value="CONSERVED PROTEIN"/>
    <property type="match status" value="1"/>
</dbReference>
<proteinExistence type="predicted"/>
<dbReference type="RefSeq" id="WP_210052130.1">
    <property type="nucleotide sequence ID" value="NZ_JAGIOB010000001.1"/>
</dbReference>
<evidence type="ECO:0000313" key="3">
    <source>
        <dbReference type="EMBL" id="MBP2415256.1"/>
    </source>
</evidence>
<dbReference type="Proteomes" id="UP000758168">
    <property type="component" value="Unassembled WGS sequence"/>
</dbReference>
<reference evidence="3 4" key="1">
    <citation type="submission" date="2021-03" db="EMBL/GenBank/DDBJ databases">
        <title>Sequencing the genomes of 1000 actinobacteria strains.</title>
        <authorList>
            <person name="Klenk H.-P."/>
        </authorList>
    </citation>
    <scope>NUCLEOTIDE SEQUENCE [LARGE SCALE GENOMIC DNA]</scope>
    <source>
        <strain evidence="3 4">DSM 12936</strain>
    </source>
</reference>
<dbReference type="Gene3D" id="3.30.2290.10">
    <property type="entry name" value="PmbA/TldD superfamily"/>
    <property type="match status" value="1"/>
</dbReference>
<sequence>MSADLTPVLGESRALEACRAAVDGARAAGADEAEAFLTGRAGSWTRFAEDRISQPQDITEWQLMVRASVGGRSARIATTDLAAAREAGARAATRARVLTEVAGPLPVLPAPAAAPALPPLGADVLWAEDTAGWDVGARVGTARTAMAAARAAGGSAFGVLGQAVGEVAVVTADGSTRYAAGTEALGSLTVRVGDGTSHWVDLDRRLGVLAVDAAVATTVEEAVRGQGRRELPAGRYDVVFGPLATGGLLEGFESFGFSGDAVADGVGAVATRQGERVAPASVDVADDPRARRGLPFPFDLEGTPSSRVPLLDHGVVGGAVTDRASAARAGLAATGHAHIAREETPHPTPSSLTMAAGDASTAELLAGVERGVYVQRLWYLRVVDPVATTLTGGSRDACFLVEDGRLAGALAPARFTESVFGALSRVDAIGRDVLAQPLPNVWNGAVTAPAVRVRGFRFGPHGSPPPTPTPTPTPARG</sequence>
<keyword evidence="3" id="KW-0378">Hydrolase</keyword>
<dbReference type="GO" id="GO:0006508">
    <property type="term" value="P:proteolysis"/>
    <property type="evidence" value="ECO:0007669"/>
    <property type="project" value="UniProtKB-KW"/>
</dbReference>
<dbReference type="PANTHER" id="PTHR43666">
    <property type="entry name" value="TLDD PROTEIN"/>
    <property type="match status" value="1"/>
</dbReference>
<keyword evidence="4" id="KW-1185">Reference proteome</keyword>
<dbReference type="EMBL" id="JAGIOB010000001">
    <property type="protein sequence ID" value="MBP2415256.1"/>
    <property type="molecule type" value="Genomic_DNA"/>
</dbReference>
<keyword evidence="3" id="KW-0645">Protease</keyword>
<dbReference type="SUPFAM" id="SSF111283">
    <property type="entry name" value="Putative modulator of DNA gyrase, PmbA/TldD"/>
    <property type="match status" value="1"/>
</dbReference>
<evidence type="ECO:0000256" key="1">
    <source>
        <dbReference type="SAM" id="MobiDB-lite"/>
    </source>
</evidence>
<feature type="region of interest" description="Disordered" evidence="1">
    <location>
        <begin position="456"/>
        <end position="477"/>
    </location>
</feature>
<gene>
    <name evidence="3" type="ORF">JOF54_000178</name>
</gene>
<feature type="compositionally biased region" description="Pro residues" evidence="1">
    <location>
        <begin position="462"/>
        <end position="477"/>
    </location>
</feature>
<comment type="caution">
    <text evidence="3">The sequence shown here is derived from an EMBL/GenBank/DDBJ whole genome shotgun (WGS) entry which is preliminary data.</text>
</comment>
<protein>
    <submittedName>
        <fullName evidence="3">Zn-dependent protease</fullName>
    </submittedName>
</protein>
<dbReference type="InterPro" id="IPR035068">
    <property type="entry name" value="TldD/PmbA_N"/>
</dbReference>
<accession>A0ABS4Z2H9</accession>
<dbReference type="GO" id="GO:0008233">
    <property type="term" value="F:peptidase activity"/>
    <property type="evidence" value="ECO:0007669"/>
    <property type="project" value="UniProtKB-KW"/>
</dbReference>